<dbReference type="eggNOG" id="COG3370">
    <property type="taxonomic scope" value="Bacteria"/>
</dbReference>
<dbReference type="STRING" id="747365.Thena_0924"/>
<dbReference type="OrthoDB" id="9807925at2"/>
<keyword evidence="2" id="KW-1185">Reference proteome</keyword>
<dbReference type="SUPFAM" id="SSF75169">
    <property type="entry name" value="DsrEFH-like"/>
    <property type="match status" value="1"/>
</dbReference>
<dbReference type="KEGG" id="tnr:Thena_0924"/>
<evidence type="ECO:0000313" key="2">
    <source>
        <dbReference type="Proteomes" id="UP000011765"/>
    </source>
</evidence>
<accession>M1E796</accession>
<sequence length="115" mass="12829">MKKVVIFAFRGDSMCFIHVLLYGIELSQNGIDTRIVLEGESTKLIPELYNENGPLFNLAQKALKLNLFEGVCKACSTMMGTIEDAKKRSFNILSDMSGHAGMARFINEGFEVITF</sequence>
<organism evidence="1 2">
    <name type="scientific">Thermodesulfobium narugense DSM 14796</name>
    <dbReference type="NCBI Taxonomy" id="747365"/>
    <lineage>
        <taxon>Bacteria</taxon>
        <taxon>Pseudomonadati</taxon>
        <taxon>Thermodesulfobiota</taxon>
        <taxon>Thermodesulfobiia</taxon>
        <taxon>Thermodesulfobiales</taxon>
        <taxon>Thermodesulfobiaceae</taxon>
        <taxon>Thermodesulfobium</taxon>
    </lineage>
</organism>
<dbReference type="RefSeq" id="WP_013756276.1">
    <property type="nucleotide sequence ID" value="NC_015499.1"/>
</dbReference>
<reference evidence="1 2" key="1">
    <citation type="submission" date="2011-04" db="EMBL/GenBank/DDBJ databases">
        <title>The complete genome of Thermodesulfobium narugense DSM 14796.</title>
        <authorList>
            <consortium name="US DOE Joint Genome Institute (JGI-PGF)"/>
            <person name="Lucas S."/>
            <person name="Han J."/>
            <person name="Lapidus A."/>
            <person name="Bruce D."/>
            <person name="Goodwin L."/>
            <person name="Pitluck S."/>
            <person name="Peters L."/>
            <person name="Kyrpides N."/>
            <person name="Mavromatis K."/>
            <person name="Pagani I."/>
            <person name="Ivanova N."/>
            <person name="Ovchinnikova G."/>
            <person name="Zhang X."/>
            <person name="Saunders L."/>
            <person name="Detter J.C."/>
            <person name="Tapia R."/>
            <person name="Han C."/>
            <person name="Land M."/>
            <person name="Hauser L."/>
            <person name="Markowitz V."/>
            <person name="Cheng J.-F."/>
            <person name="Hugenholtz P."/>
            <person name="Woyke T."/>
            <person name="Wu D."/>
            <person name="Spring S."/>
            <person name="Schroeder M."/>
            <person name="Brambilla E."/>
            <person name="Klenk H.-P."/>
            <person name="Eisen J.A."/>
        </authorList>
    </citation>
    <scope>NUCLEOTIDE SEQUENCE [LARGE SCALE GENOMIC DNA]</scope>
    <source>
        <strain evidence="1 2">DSM 14796</strain>
    </source>
</reference>
<dbReference type="InterPro" id="IPR027396">
    <property type="entry name" value="DsrEFH-like"/>
</dbReference>
<gene>
    <name evidence="1" type="ORF">Thena_0924</name>
</gene>
<dbReference type="HOGENOM" id="CLU_167520_1_0_9"/>
<proteinExistence type="predicted"/>
<dbReference type="EMBL" id="CP002690">
    <property type="protein sequence ID" value="AEE14553.1"/>
    <property type="molecule type" value="Genomic_DNA"/>
</dbReference>
<dbReference type="AlphaFoldDB" id="M1E796"/>
<evidence type="ECO:0000313" key="1">
    <source>
        <dbReference type="EMBL" id="AEE14553.1"/>
    </source>
</evidence>
<name>M1E796_9BACT</name>
<dbReference type="Proteomes" id="UP000011765">
    <property type="component" value="Chromosome"/>
</dbReference>
<protein>
    <submittedName>
        <fullName evidence="1">Putative cytoplasmic protein</fullName>
    </submittedName>
</protein>